<dbReference type="InterPro" id="IPR001155">
    <property type="entry name" value="OxRdtase_FMN_N"/>
</dbReference>
<dbReference type="PANTHER" id="PTHR43303">
    <property type="entry name" value="NADPH DEHYDROGENASE C23G7.10C-RELATED"/>
    <property type="match status" value="1"/>
</dbReference>
<dbReference type="Gene3D" id="3.20.20.70">
    <property type="entry name" value="Aldolase class I"/>
    <property type="match status" value="1"/>
</dbReference>
<dbReference type="Pfam" id="PF00724">
    <property type="entry name" value="Oxidored_FMN"/>
    <property type="match status" value="1"/>
</dbReference>
<evidence type="ECO:0000256" key="3">
    <source>
        <dbReference type="ARBA" id="ARBA00022643"/>
    </source>
</evidence>
<evidence type="ECO:0000256" key="5">
    <source>
        <dbReference type="ARBA" id="ARBA00023002"/>
    </source>
</evidence>
<name>A0ABS8HXB7_9FIRM</name>
<evidence type="ECO:0000256" key="1">
    <source>
        <dbReference type="ARBA" id="ARBA00001917"/>
    </source>
</evidence>
<proteinExistence type="predicted"/>
<keyword evidence="4" id="KW-0521">NADP</keyword>
<keyword evidence="5 7" id="KW-0560">Oxidoreductase</keyword>
<evidence type="ECO:0000256" key="4">
    <source>
        <dbReference type="ARBA" id="ARBA00022857"/>
    </source>
</evidence>
<dbReference type="SUPFAM" id="SSF51395">
    <property type="entry name" value="FMN-linked oxidoreductases"/>
    <property type="match status" value="1"/>
</dbReference>
<dbReference type="Proteomes" id="UP001165492">
    <property type="component" value="Unassembled WGS sequence"/>
</dbReference>
<dbReference type="PANTHER" id="PTHR43303:SF4">
    <property type="entry name" value="NADPH DEHYDROGENASE C23G7.10C-RELATED"/>
    <property type="match status" value="1"/>
</dbReference>
<dbReference type="EMBL" id="JAJHJB010000036">
    <property type="protein sequence ID" value="MCC5467607.1"/>
    <property type="molecule type" value="Genomic_DNA"/>
</dbReference>
<comment type="cofactor">
    <cofactor evidence="1">
        <name>FMN</name>
        <dbReference type="ChEBI" id="CHEBI:58210"/>
    </cofactor>
</comment>
<evidence type="ECO:0000313" key="7">
    <source>
        <dbReference type="EMBL" id="MCC5467607.1"/>
    </source>
</evidence>
<dbReference type="CDD" id="cd02932">
    <property type="entry name" value="OYE_YqiM_FMN"/>
    <property type="match status" value="1"/>
</dbReference>
<organism evidence="7 8">
    <name type="scientific">Pelosinus baikalensis</name>
    <dbReference type="NCBI Taxonomy" id="2892015"/>
    <lineage>
        <taxon>Bacteria</taxon>
        <taxon>Bacillati</taxon>
        <taxon>Bacillota</taxon>
        <taxon>Negativicutes</taxon>
        <taxon>Selenomonadales</taxon>
        <taxon>Sporomusaceae</taxon>
        <taxon>Pelosinus</taxon>
    </lineage>
</organism>
<keyword evidence="2" id="KW-0285">Flavoprotein</keyword>
<keyword evidence="8" id="KW-1185">Reference proteome</keyword>
<reference evidence="7" key="1">
    <citation type="submission" date="2021-11" db="EMBL/GenBank/DDBJ databases">
        <title>Description of a new species Pelosinus isolated from the bottom sediments of Lake Baikal.</title>
        <authorList>
            <person name="Zakharyuk A."/>
        </authorList>
    </citation>
    <scope>NUCLEOTIDE SEQUENCE</scope>
    <source>
        <strain evidence="7">Bkl1</strain>
    </source>
</reference>
<dbReference type="GO" id="GO:0003959">
    <property type="term" value="F:NADPH dehydrogenase activity"/>
    <property type="evidence" value="ECO:0007669"/>
    <property type="project" value="UniProtKB-EC"/>
</dbReference>
<dbReference type="InterPro" id="IPR044152">
    <property type="entry name" value="YqjM-like"/>
</dbReference>
<keyword evidence="3" id="KW-0288">FMN</keyword>
<evidence type="ECO:0000313" key="8">
    <source>
        <dbReference type="Proteomes" id="UP001165492"/>
    </source>
</evidence>
<comment type="caution">
    <text evidence="7">The sequence shown here is derived from an EMBL/GenBank/DDBJ whole genome shotgun (WGS) entry which is preliminary data.</text>
</comment>
<evidence type="ECO:0000256" key="2">
    <source>
        <dbReference type="ARBA" id="ARBA00022630"/>
    </source>
</evidence>
<gene>
    <name evidence="7" type="primary">namA</name>
    <name evidence="7" type="ORF">LMF89_19930</name>
</gene>
<dbReference type="InterPro" id="IPR013785">
    <property type="entry name" value="Aldolase_TIM"/>
</dbReference>
<dbReference type="NCBIfam" id="NF010047">
    <property type="entry name" value="PRK13523.1"/>
    <property type="match status" value="1"/>
</dbReference>
<protein>
    <submittedName>
        <fullName evidence="7">NADPH dehydrogenase NamA</fullName>
        <ecNumber evidence="7">1.6.99.1</ecNumber>
    </submittedName>
</protein>
<feature type="domain" description="NADH:flavin oxidoreductase/NADH oxidase N-terminal" evidence="6">
    <location>
        <begin position="5"/>
        <end position="327"/>
    </location>
</feature>
<accession>A0ABS8HXB7</accession>
<evidence type="ECO:0000259" key="6">
    <source>
        <dbReference type="Pfam" id="PF00724"/>
    </source>
</evidence>
<sequence length="339" mass="37169">MVYMLFTPISFKNLTLKNRIVMPPMCMYSAADDGMVTDWHVIHYATRAVGQVGLIIVEATGIEPRGRISNQDLGIWDDAHIPGLKRVVNQVHAQGGKIGIQLAHAGRKSGVVNSTPVAPSAIAFSEEYALPKALSLQEIKEVVQKFAQGAKRAVAAGFDILEIHAAHGYLINEFLSPLTNTRTDEYGGSLEKRVRFLEEVLLAVKQVIPREMPITVRVSADDYHPEGNTPELVAAMLNLVKHHGIDVVNVSSGAVISAMPRAYAGYQVAMALTIKEKTQLPVLAGGLITEPAQVLQMLKAGIDLVYTGRELLRNPYWPLQAAHVLQEEIQWPEAYVRAK</sequence>
<dbReference type="EC" id="1.6.99.1" evidence="7"/>